<accession>A0A914WZ38</accession>
<dbReference type="AlphaFoldDB" id="A0A914WZ38"/>
<dbReference type="WBParaSite" id="PSAMB.scaffold5663size11155.g27100.t1">
    <property type="protein sequence ID" value="PSAMB.scaffold5663size11155.g27100.t1"/>
    <property type="gene ID" value="PSAMB.scaffold5663size11155.g27100"/>
</dbReference>
<name>A0A914WZ38_9BILA</name>
<proteinExistence type="predicted"/>
<keyword evidence="1" id="KW-1185">Reference proteome</keyword>
<reference evidence="2" key="1">
    <citation type="submission" date="2022-11" db="UniProtKB">
        <authorList>
            <consortium name="WormBaseParasite"/>
        </authorList>
    </citation>
    <scope>IDENTIFICATION</scope>
</reference>
<dbReference type="Proteomes" id="UP000887566">
    <property type="component" value="Unplaced"/>
</dbReference>
<organism evidence="1 2">
    <name type="scientific">Plectus sambesii</name>
    <dbReference type="NCBI Taxonomy" id="2011161"/>
    <lineage>
        <taxon>Eukaryota</taxon>
        <taxon>Metazoa</taxon>
        <taxon>Ecdysozoa</taxon>
        <taxon>Nematoda</taxon>
        <taxon>Chromadorea</taxon>
        <taxon>Plectida</taxon>
        <taxon>Plectina</taxon>
        <taxon>Plectoidea</taxon>
        <taxon>Plectidae</taxon>
        <taxon>Plectus</taxon>
    </lineage>
</organism>
<evidence type="ECO:0000313" key="2">
    <source>
        <dbReference type="WBParaSite" id="PSAMB.scaffold5663size11155.g27100.t1"/>
    </source>
</evidence>
<protein>
    <submittedName>
        <fullName evidence="2">Uncharacterized protein</fullName>
    </submittedName>
</protein>
<sequence length="113" mass="12419">MWTLPAYKRRVGKVRSLVILARDTSSYTMVHPITEAWPSSLALSYAAKLPRSTNTPTASCPSPLTPKPADYASFLPMPLKLAAMKMRKISSGKNYKTTSPHALKRTCCFSVAT</sequence>
<evidence type="ECO:0000313" key="1">
    <source>
        <dbReference type="Proteomes" id="UP000887566"/>
    </source>
</evidence>